<reference evidence="3 4" key="1">
    <citation type="journal article" date="2023" name="Int. J. Syst. Evol. Microbiol.">
        <title>Sellimonas catena sp. nov., isolated from human faeces.</title>
        <authorList>
            <person name="Hisatomi A."/>
            <person name="Ohkuma M."/>
            <person name="Sakamoto M."/>
        </authorList>
    </citation>
    <scope>NUCLEOTIDE SEQUENCE [LARGE SCALE GENOMIC DNA]</scope>
    <source>
        <strain evidence="3 4">12EGH17</strain>
    </source>
</reference>
<feature type="region of interest" description="Disordered" evidence="1">
    <location>
        <begin position="30"/>
        <end position="73"/>
    </location>
</feature>
<dbReference type="Proteomes" id="UP001145145">
    <property type="component" value="Unassembled WGS sequence"/>
</dbReference>
<feature type="signal peptide" evidence="2">
    <location>
        <begin position="1"/>
        <end position="22"/>
    </location>
</feature>
<dbReference type="RefSeq" id="WP_281874200.1">
    <property type="nucleotide sequence ID" value="NZ_BSBO01000050.1"/>
</dbReference>
<organism evidence="3 4">
    <name type="scientific">Sellimonas catena</name>
    <dbReference type="NCBI Taxonomy" id="2994035"/>
    <lineage>
        <taxon>Bacteria</taxon>
        <taxon>Bacillati</taxon>
        <taxon>Bacillota</taxon>
        <taxon>Clostridia</taxon>
        <taxon>Lachnospirales</taxon>
        <taxon>Lachnospiraceae</taxon>
        <taxon>Sellimonas</taxon>
    </lineage>
</organism>
<comment type="caution">
    <text evidence="3">The sequence shown here is derived from an EMBL/GenBank/DDBJ whole genome shotgun (WGS) entry which is preliminary data.</text>
</comment>
<keyword evidence="4" id="KW-1185">Reference proteome</keyword>
<feature type="compositionally biased region" description="Acidic residues" evidence="1">
    <location>
        <begin position="45"/>
        <end position="56"/>
    </location>
</feature>
<dbReference type="AlphaFoldDB" id="A0A9W6FE15"/>
<protein>
    <recommendedName>
        <fullName evidence="5">DUF4352 domain-containing protein</fullName>
    </recommendedName>
</protein>
<name>A0A9W6FE15_9FIRM</name>
<evidence type="ECO:0008006" key="5">
    <source>
        <dbReference type="Google" id="ProtNLM"/>
    </source>
</evidence>
<dbReference type="PROSITE" id="PS51257">
    <property type="entry name" value="PROKAR_LIPOPROTEIN"/>
    <property type="match status" value="1"/>
</dbReference>
<evidence type="ECO:0000313" key="3">
    <source>
        <dbReference type="EMBL" id="GLG06173.1"/>
    </source>
</evidence>
<dbReference type="EMBL" id="BSBO01000050">
    <property type="protein sequence ID" value="GLG06173.1"/>
    <property type="molecule type" value="Genomic_DNA"/>
</dbReference>
<evidence type="ECO:0000313" key="4">
    <source>
        <dbReference type="Proteomes" id="UP001145145"/>
    </source>
</evidence>
<sequence>MKMKKKIVAMMLAGVMACGLWACGDNGKKVESQKEVTATDSSQESTEDEAQEEASADDSNTGEIVEENGMRKEPVVTEKELNQTGQTGPVIYTIEGLQVSKLTATTDEMAEMLGIEKDKEVALVAFNASIENTTDATVSFYLGQATLTTNTKEQVDSDGFLSEYIDGEMLGKVKNSGNMIYILKNSKAEDLTTLTLHVDAPTDENFETIGDPVTIDFNLQ</sequence>
<gene>
    <name evidence="3" type="ORF">Selli1_33470</name>
</gene>
<proteinExistence type="predicted"/>
<accession>A0A9W6FE15</accession>
<keyword evidence="2" id="KW-0732">Signal</keyword>
<evidence type="ECO:0000256" key="2">
    <source>
        <dbReference type="SAM" id="SignalP"/>
    </source>
</evidence>
<feature type="chain" id="PRO_5040967390" description="DUF4352 domain-containing protein" evidence="2">
    <location>
        <begin position="23"/>
        <end position="220"/>
    </location>
</feature>
<evidence type="ECO:0000256" key="1">
    <source>
        <dbReference type="SAM" id="MobiDB-lite"/>
    </source>
</evidence>